<name>A0A8S4E313_PLUXY</name>
<dbReference type="Proteomes" id="UP000653454">
    <property type="component" value="Unassembled WGS sequence"/>
</dbReference>
<sequence length="264" mass="29025">MNLLIGLKSLEFIDGIYTALTSEEAADLQETCCAHGEAYATSAPGTNPRVCSDAKPPDDLDEEQVEPCIIAVKACCQKHIKKKKDCAAGMKLAPLKKCAVPKSDIGKICCEECSLGRWTGESQGKEACGDPPDEYVSPASALRKNAYHQCCTDQSDISSRKQWRVAQRLADMFWGRWLKEALPCLLPRTMKPGSEEDLQVGDVVLVVDPSSERGYWPRGLVEAVHPGADGRVRVADVRTSRGTLRRRSVQRLARLPTHPRGEAY</sequence>
<reference evidence="2" key="1">
    <citation type="submission" date="2020-11" db="EMBL/GenBank/DDBJ databases">
        <authorList>
            <person name="Whiteford S."/>
        </authorList>
    </citation>
    <scope>NUCLEOTIDE SEQUENCE</scope>
</reference>
<dbReference type="PANTHER" id="PTHR47331">
    <property type="entry name" value="PHD-TYPE DOMAIN-CONTAINING PROTEIN"/>
    <property type="match status" value="1"/>
</dbReference>
<evidence type="ECO:0000259" key="1">
    <source>
        <dbReference type="Pfam" id="PF18701"/>
    </source>
</evidence>
<dbReference type="PANTHER" id="PTHR47331:SF1">
    <property type="entry name" value="GAG-LIKE PROTEIN"/>
    <property type="match status" value="1"/>
</dbReference>
<keyword evidence="3" id="KW-1185">Reference proteome</keyword>
<feature type="domain" description="DUF5641" evidence="1">
    <location>
        <begin position="161"/>
        <end position="254"/>
    </location>
</feature>
<evidence type="ECO:0000313" key="2">
    <source>
        <dbReference type="EMBL" id="CAG9109175.1"/>
    </source>
</evidence>
<protein>
    <submittedName>
        <fullName evidence="2">(diamondback moth) hypothetical protein</fullName>
    </submittedName>
</protein>
<accession>A0A8S4E313</accession>
<dbReference type="AlphaFoldDB" id="A0A8S4E313"/>
<dbReference type="Pfam" id="PF18701">
    <property type="entry name" value="DUF5641"/>
    <property type="match status" value="1"/>
</dbReference>
<proteinExistence type="predicted"/>
<dbReference type="EMBL" id="CAJHNJ030000011">
    <property type="protein sequence ID" value="CAG9109175.1"/>
    <property type="molecule type" value="Genomic_DNA"/>
</dbReference>
<comment type="caution">
    <text evidence="2">The sequence shown here is derived from an EMBL/GenBank/DDBJ whole genome shotgun (WGS) entry which is preliminary data.</text>
</comment>
<organism evidence="2 3">
    <name type="scientific">Plutella xylostella</name>
    <name type="common">Diamondback moth</name>
    <name type="synonym">Plutella maculipennis</name>
    <dbReference type="NCBI Taxonomy" id="51655"/>
    <lineage>
        <taxon>Eukaryota</taxon>
        <taxon>Metazoa</taxon>
        <taxon>Ecdysozoa</taxon>
        <taxon>Arthropoda</taxon>
        <taxon>Hexapoda</taxon>
        <taxon>Insecta</taxon>
        <taxon>Pterygota</taxon>
        <taxon>Neoptera</taxon>
        <taxon>Endopterygota</taxon>
        <taxon>Lepidoptera</taxon>
        <taxon>Glossata</taxon>
        <taxon>Ditrysia</taxon>
        <taxon>Yponomeutoidea</taxon>
        <taxon>Plutellidae</taxon>
        <taxon>Plutella</taxon>
    </lineage>
</organism>
<dbReference type="InterPro" id="IPR040676">
    <property type="entry name" value="DUF5641"/>
</dbReference>
<gene>
    <name evidence="2" type="ORF">PLXY2_LOCUS4070</name>
</gene>
<evidence type="ECO:0000313" key="3">
    <source>
        <dbReference type="Proteomes" id="UP000653454"/>
    </source>
</evidence>